<gene>
    <name evidence="2" type="ORF">SDRG_10152</name>
</gene>
<dbReference type="OrthoDB" id="63908at2759"/>
<dbReference type="EMBL" id="JH767164">
    <property type="protein sequence ID" value="EQC32409.1"/>
    <property type="molecule type" value="Genomic_DNA"/>
</dbReference>
<evidence type="ECO:0000256" key="1">
    <source>
        <dbReference type="SAM" id="MobiDB-lite"/>
    </source>
</evidence>
<feature type="region of interest" description="Disordered" evidence="1">
    <location>
        <begin position="72"/>
        <end position="100"/>
    </location>
</feature>
<keyword evidence="3" id="KW-1185">Reference proteome</keyword>
<feature type="region of interest" description="Disordered" evidence="1">
    <location>
        <begin position="1"/>
        <end position="48"/>
    </location>
</feature>
<feature type="compositionally biased region" description="Basic and acidic residues" evidence="1">
    <location>
        <begin position="16"/>
        <end position="28"/>
    </location>
</feature>
<sequence length="100" mass="11088">MAKVASEQALTIAPMDETRTETPERAVEEETPEGLRQSSSFMNENPWNRARTGRKIVFVDEQDSGTPLHEITYSKQTHYSRTTQAPPPPTPPSGGCCVVQ</sequence>
<feature type="compositionally biased region" description="Polar residues" evidence="1">
    <location>
        <begin position="73"/>
        <end position="84"/>
    </location>
</feature>
<dbReference type="AlphaFoldDB" id="T0Q3K8"/>
<reference evidence="2 3" key="1">
    <citation type="submission" date="2012-04" db="EMBL/GenBank/DDBJ databases">
        <title>The Genome Sequence of Saprolegnia declina VS20.</title>
        <authorList>
            <consortium name="The Broad Institute Genome Sequencing Platform"/>
            <person name="Russ C."/>
            <person name="Nusbaum C."/>
            <person name="Tyler B."/>
            <person name="van West P."/>
            <person name="Dieguez-Uribeondo J."/>
            <person name="de Bruijn I."/>
            <person name="Tripathy S."/>
            <person name="Jiang R."/>
            <person name="Young S.K."/>
            <person name="Zeng Q."/>
            <person name="Gargeya S."/>
            <person name="Fitzgerald M."/>
            <person name="Haas B."/>
            <person name="Abouelleil A."/>
            <person name="Alvarado L."/>
            <person name="Arachchi H.M."/>
            <person name="Berlin A."/>
            <person name="Chapman S.B."/>
            <person name="Goldberg J."/>
            <person name="Griggs A."/>
            <person name="Gujja S."/>
            <person name="Hansen M."/>
            <person name="Howarth C."/>
            <person name="Imamovic A."/>
            <person name="Larimer J."/>
            <person name="McCowen C."/>
            <person name="Montmayeur A."/>
            <person name="Murphy C."/>
            <person name="Neiman D."/>
            <person name="Pearson M."/>
            <person name="Priest M."/>
            <person name="Roberts A."/>
            <person name="Saif S."/>
            <person name="Shea T."/>
            <person name="Sisk P."/>
            <person name="Sykes S."/>
            <person name="Wortman J."/>
            <person name="Nusbaum C."/>
            <person name="Birren B."/>
        </authorList>
    </citation>
    <scope>NUCLEOTIDE SEQUENCE [LARGE SCALE GENOMIC DNA]</scope>
    <source>
        <strain evidence="2 3">VS20</strain>
    </source>
</reference>
<accession>T0Q3K8</accession>
<protein>
    <submittedName>
        <fullName evidence="2">Uncharacterized protein</fullName>
    </submittedName>
</protein>
<name>T0Q3K8_SAPDV</name>
<dbReference type="RefSeq" id="XP_008614350.1">
    <property type="nucleotide sequence ID" value="XM_008616128.1"/>
</dbReference>
<evidence type="ECO:0000313" key="3">
    <source>
        <dbReference type="Proteomes" id="UP000030762"/>
    </source>
</evidence>
<dbReference type="InParanoid" id="T0Q3K8"/>
<organism evidence="2 3">
    <name type="scientific">Saprolegnia diclina (strain VS20)</name>
    <dbReference type="NCBI Taxonomy" id="1156394"/>
    <lineage>
        <taxon>Eukaryota</taxon>
        <taxon>Sar</taxon>
        <taxon>Stramenopiles</taxon>
        <taxon>Oomycota</taxon>
        <taxon>Saprolegniomycetes</taxon>
        <taxon>Saprolegniales</taxon>
        <taxon>Saprolegniaceae</taxon>
        <taxon>Saprolegnia</taxon>
    </lineage>
</organism>
<feature type="compositionally biased region" description="Polar residues" evidence="1">
    <location>
        <begin position="36"/>
        <end position="46"/>
    </location>
</feature>
<proteinExistence type="predicted"/>
<dbReference type="VEuPathDB" id="FungiDB:SDRG_10152"/>
<dbReference type="GeneID" id="19950879"/>
<evidence type="ECO:0000313" key="2">
    <source>
        <dbReference type="EMBL" id="EQC32409.1"/>
    </source>
</evidence>
<dbReference type="OMA" id="QTHYSRT"/>
<dbReference type="Proteomes" id="UP000030762">
    <property type="component" value="Unassembled WGS sequence"/>
</dbReference>